<protein>
    <submittedName>
        <fullName evidence="1">Uncharacterized protein</fullName>
    </submittedName>
</protein>
<sequence>MVILGRQYGVILAKKAQKLHSVLQKPSAIGNDFDDDDEHVADPDYAFSLGSRMKTEWPDSHPQWTQIHIFLHTSHQSILESFLHTHLAVELCPYSLCRQRDGVDVRISPSPLA</sequence>
<organism evidence="1">
    <name type="scientific">Equus asinus asinus</name>
    <dbReference type="NCBI Taxonomy" id="83772"/>
    <lineage>
        <taxon>Eukaryota</taxon>
        <taxon>Metazoa</taxon>
        <taxon>Chordata</taxon>
        <taxon>Craniata</taxon>
        <taxon>Vertebrata</taxon>
        <taxon>Euteleostomi</taxon>
        <taxon>Mammalia</taxon>
        <taxon>Eutheria</taxon>
        <taxon>Laurasiatheria</taxon>
        <taxon>Perissodactyla</taxon>
        <taxon>Equidae</taxon>
        <taxon>Equus</taxon>
    </lineage>
</organism>
<name>A0A8C4PME2_EQUAS</name>
<accession>A0A8C4PME2</accession>
<dbReference type="Ensembl" id="ENSEAST00005017936.1">
    <property type="protein sequence ID" value="ENSEASP00005016509.1"/>
    <property type="gene ID" value="ENSEASG00005011441.1"/>
</dbReference>
<reference evidence="1" key="1">
    <citation type="submission" date="2023-03" db="UniProtKB">
        <authorList>
            <consortium name="Ensembl"/>
        </authorList>
    </citation>
    <scope>IDENTIFICATION</scope>
</reference>
<evidence type="ECO:0000313" key="1">
    <source>
        <dbReference type="Ensembl" id="ENSEASP00005016509.1"/>
    </source>
</evidence>
<dbReference type="AlphaFoldDB" id="A0A8C4PME2"/>
<proteinExistence type="predicted"/>